<feature type="domain" description="EF-hand" evidence="3">
    <location>
        <begin position="76"/>
        <end position="110"/>
    </location>
</feature>
<dbReference type="GO" id="GO:0005509">
    <property type="term" value="F:calcium ion binding"/>
    <property type="evidence" value="ECO:0007669"/>
    <property type="project" value="InterPro"/>
</dbReference>
<dbReference type="PROSITE" id="PS50222">
    <property type="entry name" value="EF_HAND_2"/>
    <property type="match status" value="2"/>
</dbReference>
<keyword evidence="1" id="KW-0677">Repeat</keyword>
<proteinExistence type="predicted"/>
<name>A0AAV0ZQ40_VICFA</name>
<protein>
    <recommendedName>
        <fullName evidence="3">EF-hand domain-containing protein</fullName>
    </recommendedName>
</protein>
<dbReference type="SUPFAM" id="SSF47473">
    <property type="entry name" value="EF-hand"/>
    <property type="match status" value="1"/>
</dbReference>
<keyword evidence="5" id="KW-1185">Reference proteome</keyword>
<accession>A0AAV0ZQ40</accession>
<dbReference type="SMART" id="SM00054">
    <property type="entry name" value="EFh"/>
    <property type="match status" value="2"/>
</dbReference>
<dbReference type="Gene3D" id="1.10.238.10">
    <property type="entry name" value="EF-hand"/>
    <property type="match status" value="2"/>
</dbReference>
<evidence type="ECO:0000259" key="3">
    <source>
        <dbReference type="PROSITE" id="PS50222"/>
    </source>
</evidence>
<dbReference type="FunFam" id="1.10.238.10:FF:000001">
    <property type="entry name" value="Calmodulin 1"/>
    <property type="match status" value="1"/>
</dbReference>
<evidence type="ECO:0000256" key="2">
    <source>
        <dbReference type="ARBA" id="ARBA00022837"/>
    </source>
</evidence>
<gene>
    <name evidence="4" type="ORF">VFH_II131520</name>
</gene>
<evidence type="ECO:0000313" key="4">
    <source>
        <dbReference type="EMBL" id="CAI8598515.1"/>
    </source>
</evidence>
<dbReference type="PROSITE" id="PS00018">
    <property type="entry name" value="EF_HAND_1"/>
    <property type="match status" value="1"/>
</dbReference>
<dbReference type="AlphaFoldDB" id="A0AAV0ZQ40"/>
<dbReference type="EMBL" id="OX451737">
    <property type="protein sequence ID" value="CAI8598515.1"/>
    <property type="molecule type" value="Genomic_DNA"/>
</dbReference>
<dbReference type="InterPro" id="IPR018247">
    <property type="entry name" value="EF_Hand_1_Ca_BS"/>
</dbReference>
<dbReference type="PANTHER" id="PTHR23050">
    <property type="entry name" value="CALCIUM BINDING PROTEIN"/>
    <property type="match status" value="1"/>
</dbReference>
<reference evidence="4 5" key="1">
    <citation type="submission" date="2023-01" db="EMBL/GenBank/DDBJ databases">
        <authorList>
            <person name="Kreplak J."/>
        </authorList>
    </citation>
    <scope>NUCLEOTIDE SEQUENCE [LARGE SCALE GENOMIC DNA]</scope>
</reference>
<dbReference type="Proteomes" id="UP001157006">
    <property type="component" value="Chromosome 2"/>
</dbReference>
<dbReference type="InterPro" id="IPR011992">
    <property type="entry name" value="EF-hand-dom_pair"/>
</dbReference>
<evidence type="ECO:0000256" key="1">
    <source>
        <dbReference type="ARBA" id="ARBA00022737"/>
    </source>
</evidence>
<dbReference type="Pfam" id="PF13405">
    <property type="entry name" value="EF-hand_6"/>
    <property type="match status" value="1"/>
</dbReference>
<keyword evidence="2" id="KW-0106">Calcium</keyword>
<organism evidence="4 5">
    <name type="scientific">Vicia faba</name>
    <name type="common">Broad bean</name>
    <name type="synonym">Faba vulgaris</name>
    <dbReference type="NCBI Taxonomy" id="3906"/>
    <lineage>
        <taxon>Eukaryota</taxon>
        <taxon>Viridiplantae</taxon>
        <taxon>Streptophyta</taxon>
        <taxon>Embryophyta</taxon>
        <taxon>Tracheophyta</taxon>
        <taxon>Spermatophyta</taxon>
        <taxon>Magnoliopsida</taxon>
        <taxon>eudicotyledons</taxon>
        <taxon>Gunneridae</taxon>
        <taxon>Pentapetalae</taxon>
        <taxon>rosids</taxon>
        <taxon>fabids</taxon>
        <taxon>Fabales</taxon>
        <taxon>Fabaceae</taxon>
        <taxon>Papilionoideae</taxon>
        <taxon>50 kb inversion clade</taxon>
        <taxon>NPAAA clade</taxon>
        <taxon>Hologalegina</taxon>
        <taxon>IRL clade</taxon>
        <taxon>Fabeae</taxon>
        <taxon>Vicia</taxon>
    </lineage>
</organism>
<feature type="domain" description="EF-hand" evidence="3">
    <location>
        <begin position="39"/>
        <end position="74"/>
    </location>
</feature>
<dbReference type="InterPro" id="IPR002048">
    <property type="entry name" value="EF_hand_dom"/>
</dbReference>
<sequence>MKSLFNRKPIVILNGITLNLTVRAYTRAPGRGIGRRQPASDEELNNMIREVDGDGDGCISLPEFIELNMKGVDSDEILENLKDAFAVFDMDGNGSITAEKLNTVMRDLGE</sequence>
<dbReference type="Pfam" id="PF00036">
    <property type="entry name" value="EF-hand_1"/>
    <property type="match status" value="1"/>
</dbReference>
<evidence type="ECO:0000313" key="5">
    <source>
        <dbReference type="Proteomes" id="UP001157006"/>
    </source>
</evidence>
<dbReference type="InterPro" id="IPR050145">
    <property type="entry name" value="Centrin_CML-like"/>
</dbReference>